<accession>A0AAD6NV43</accession>
<sequence length="50" mass="6041">MERRDTMNCVLSFSKIKCFHKLLKTFRHKISLQEVNIPFQCRNEPSCFHV</sequence>
<comment type="caution">
    <text evidence="1">The sequence shown here is derived from an EMBL/GenBank/DDBJ whole genome shotgun (WGS) entry which is preliminary data.</text>
</comment>
<protein>
    <submittedName>
        <fullName evidence="1">Uncharacterized protein</fullName>
    </submittedName>
</protein>
<gene>
    <name evidence="1" type="ORF">OIU84_013768</name>
</gene>
<dbReference type="AlphaFoldDB" id="A0AAD6NV43"/>
<evidence type="ECO:0000313" key="2">
    <source>
        <dbReference type="Proteomes" id="UP001162972"/>
    </source>
</evidence>
<evidence type="ECO:0000313" key="1">
    <source>
        <dbReference type="EMBL" id="KAJ6405866.1"/>
    </source>
</evidence>
<reference evidence="1 2" key="1">
    <citation type="journal article" date="2023" name="Int. J. Mol. Sci.">
        <title>De Novo Assembly and Annotation of 11 Diverse Shrub Willow (Salix) Genomes Reveals Novel Gene Organization in Sex-Linked Regions.</title>
        <authorList>
            <person name="Hyden B."/>
            <person name="Feng K."/>
            <person name="Yates T.B."/>
            <person name="Jawdy S."/>
            <person name="Cereghino C."/>
            <person name="Smart L.B."/>
            <person name="Muchero W."/>
        </authorList>
    </citation>
    <scope>NUCLEOTIDE SEQUENCE [LARGE SCALE GENOMIC DNA]</scope>
    <source>
        <tissue evidence="1">Shoot tip</tissue>
    </source>
</reference>
<keyword evidence="2" id="KW-1185">Reference proteome</keyword>
<dbReference type="EMBL" id="JAPFFJ010000017">
    <property type="protein sequence ID" value="KAJ6405866.1"/>
    <property type="molecule type" value="Genomic_DNA"/>
</dbReference>
<dbReference type="Proteomes" id="UP001162972">
    <property type="component" value="Chromosome 2"/>
</dbReference>
<name>A0AAD6NV43_9ROSI</name>
<organism evidence="1 2">
    <name type="scientific">Salix udensis</name>
    <dbReference type="NCBI Taxonomy" id="889485"/>
    <lineage>
        <taxon>Eukaryota</taxon>
        <taxon>Viridiplantae</taxon>
        <taxon>Streptophyta</taxon>
        <taxon>Embryophyta</taxon>
        <taxon>Tracheophyta</taxon>
        <taxon>Spermatophyta</taxon>
        <taxon>Magnoliopsida</taxon>
        <taxon>eudicotyledons</taxon>
        <taxon>Gunneridae</taxon>
        <taxon>Pentapetalae</taxon>
        <taxon>rosids</taxon>
        <taxon>fabids</taxon>
        <taxon>Malpighiales</taxon>
        <taxon>Salicaceae</taxon>
        <taxon>Saliceae</taxon>
        <taxon>Salix</taxon>
    </lineage>
</organism>
<proteinExistence type="predicted"/>